<keyword evidence="3" id="KW-1185">Reference proteome</keyword>
<name>A0A8T0RZG7_PANVG</name>
<reference evidence="2" key="1">
    <citation type="submission" date="2020-05" db="EMBL/GenBank/DDBJ databases">
        <title>WGS assembly of Panicum virgatum.</title>
        <authorList>
            <person name="Lovell J.T."/>
            <person name="Jenkins J."/>
            <person name="Shu S."/>
            <person name="Juenger T.E."/>
            <person name="Schmutz J."/>
        </authorList>
    </citation>
    <scope>NUCLEOTIDE SEQUENCE</scope>
    <source>
        <strain evidence="2">AP13</strain>
    </source>
</reference>
<dbReference type="Proteomes" id="UP000823388">
    <property type="component" value="Chromosome 5N"/>
</dbReference>
<feature type="region of interest" description="Disordered" evidence="1">
    <location>
        <begin position="56"/>
        <end position="95"/>
    </location>
</feature>
<organism evidence="2 3">
    <name type="scientific">Panicum virgatum</name>
    <name type="common">Blackwell switchgrass</name>
    <dbReference type="NCBI Taxonomy" id="38727"/>
    <lineage>
        <taxon>Eukaryota</taxon>
        <taxon>Viridiplantae</taxon>
        <taxon>Streptophyta</taxon>
        <taxon>Embryophyta</taxon>
        <taxon>Tracheophyta</taxon>
        <taxon>Spermatophyta</taxon>
        <taxon>Magnoliopsida</taxon>
        <taxon>Liliopsida</taxon>
        <taxon>Poales</taxon>
        <taxon>Poaceae</taxon>
        <taxon>PACMAD clade</taxon>
        <taxon>Panicoideae</taxon>
        <taxon>Panicodae</taxon>
        <taxon>Paniceae</taxon>
        <taxon>Panicinae</taxon>
        <taxon>Panicum</taxon>
        <taxon>Panicum sect. Hiantes</taxon>
    </lineage>
</organism>
<protein>
    <submittedName>
        <fullName evidence="2">Uncharacterized protein</fullName>
    </submittedName>
</protein>
<dbReference type="AlphaFoldDB" id="A0A8T0RZG7"/>
<evidence type="ECO:0000256" key="1">
    <source>
        <dbReference type="SAM" id="MobiDB-lite"/>
    </source>
</evidence>
<proteinExistence type="predicted"/>
<comment type="caution">
    <text evidence="2">The sequence shown here is derived from an EMBL/GenBank/DDBJ whole genome shotgun (WGS) entry which is preliminary data.</text>
</comment>
<accession>A0A8T0RZG7</accession>
<sequence>MEKSNSTRIWLPVHDLPLGCHGGGLDQVEDLLDALEDPEGCGAVEARGDLVYEQQLGRADQHLPPLKTKPRSECDRKHGRSKRREEGSEARANLWRGAGASSGRRRCRAAALLSSLPTMTSAQMPSPRIRTRECRHLRPSASPSSPWQTTDCNCIFFLGLTATAGNCSSMAEIREVVTLLGWA</sequence>
<gene>
    <name evidence="2" type="ORF">PVAP13_5NG474186</name>
</gene>
<dbReference type="EMBL" id="CM029046">
    <property type="protein sequence ID" value="KAG2591327.1"/>
    <property type="molecule type" value="Genomic_DNA"/>
</dbReference>
<evidence type="ECO:0000313" key="3">
    <source>
        <dbReference type="Proteomes" id="UP000823388"/>
    </source>
</evidence>
<evidence type="ECO:0000313" key="2">
    <source>
        <dbReference type="EMBL" id="KAG2591327.1"/>
    </source>
</evidence>